<comment type="caution">
    <text evidence="12">The sequence shown here is derived from an EMBL/GenBank/DDBJ whole genome shotgun (WGS) entry which is preliminary data.</text>
</comment>
<keyword evidence="13" id="KW-1185">Reference proteome</keyword>
<reference evidence="13" key="1">
    <citation type="journal article" date="2019" name="Int. J. Syst. Evol. Microbiol.">
        <title>The Global Catalogue of Microorganisms (GCM) 10K type strain sequencing project: providing services to taxonomists for standard genome sequencing and annotation.</title>
        <authorList>
            <consortium name="The Broad Institute Genomics Platform"/>
            <consortium name="The Broad Institute Genome Sequencing Center for Infectious Disease"/>
            <person name="Wu L."/>
            <person name="Ma J."/>
        </authorList>
    </citation>
    <scope>NUCLEOTIDE SEQUENCE [LARGE SCALE GENOMIC DNA]</scope>
    <source>
        <strain evidence="13">CGMCC 1.15790</strain>
    </source>
</reference>
<dbReference type="PRINTS" id="PR01045">
    <property type="entry name" value="TRNASYNTHGB"/>
</dbReference>
<keyword evidence="7 10" id="KW-0648">Protein biosynthesis</keyword>
<comment type="similarity">
    <text evidence="2 10">Belongs to the class-II aminoacyl-tRNA synthetase family.</text>
</comment>
<evidence type="ECO:0000256" key="3">
    <source>
        <dbReference type="ARBA" id="ARBA00022490"/>
    </source>
</evidence>
<sequence length="695" mass="80319">MRQNNQFLLEIGMEELPARFVTPSIQQLKERMEEWLQDKDIPYESVDVFSTPRRLAVRVNGLADQQRDKIEEARGPAKKIAQDENGEWTKAAIGFAKGKGVDTNDLYFKKEKNTEYVYARIEEKGKQTKELLKDVSYIVKDMNFPKNMRWGSFDLKYARPIHWIIALWNEEVIPFEITDVKTSQVSQGHRFLGSQITISHPQEYEEKLRNQFVIASAEERKEMIVSQLKELEEKQGWNIPIDEDLLEEVNQLVEYPTALFGQFESTFLSLPEDVLITSMREHQRYFPVKDKDGKLLPYFITVRNGNDDHLDIVQKGNEKVLRARLADAMFFFEEDQKLQVQDAVKKLDAIVFHEELGTIGDKVRRLEQIVTTFGEKFSLNKTDQHHLKRAAQLSKFDLVTLMVDEFPELQGKMGETYALLAGENEAVARAIKEHYEPKFSGDLVPESQIGALLSIADKLDTISACFGIGLIPTGSGDPYGLRRQAFGVAQILLDHELPLHLDECFDMVLNILQDANILQRDKEETKKEMLSFFRVRLKNIFDEKGIRYDIAEAVLETMDHPVLILLKKAEFLQQKVADIDFKATVEALSRVTNIAAKQEKEQDVQPDLFQQSVEQELYDQYKKLVTELPEQLEVGNVEEAYRLFTEINPLIHRYFDEVMVMVDDEAIKGNRLALMNRLSEVIQQFAHFQHIVFSS</sequence>
<evidence type="ECO:0000313" key="12">
    <source>
        <dbReference type="EMBL" id="MFC5629727.1"/>
    </source>
</evidence>
<evidence type="ECO:0000256" key="9">
    <source>
        <dbReference type="ARBA" id="ARBA00047937"/>
    </source>
</evidence>
<keyword evidence="3 10" id="KW-0963">Cytoplasm</keyword>
<dbReference type="NCBIfam" id="TIGR00211">
    <property type="entry name" value="glyS"/>
    <property type="match status" value="1"/>
</dbReference>
<evidence type="ECO:0000256" key="4">
    <source>
        <dbReference type="ARBA" id="ARBA00022598"/>
    </source>
</evidence>
<protein>
    <recommendedName>
        <fullName evidence="10">Glycine--tRNA ligase beta subunit</fullName>
        <ecNumber evidence="10">6.1.1.14</ecNumber>
    </recommendedName>
    <alternativeName>
        <fullName evidence="10">Glycyl-tRNA synthetase beta subunit</fullName>
        <shortName evidence="10">GlyRS</shortName>
    </alternativeName>
</protein>
<evidence type="ECO:0000256" key="7">
    <source>
        <dbReference type="ARBA" id="ARBA00022917"/>
    </source>
</evidence>
<dbReference type="InterPro" id="IPR006194">
    <property type="entry name" value="Gly-tRNA-synth_heterodimer"/>
</dbReference>
<comment type="subunit">
    <text evidence="10">Tetramer of two alpha and two beta subunits.</text>
</comment>
<evidence type="ECO:0000256" key="1">
    <source>
        <dbReference type="ARBA" id="ARBA00004496"/>
    </source>
</evidence>
<dbReference type="EMBL" id="JBHSPF010000068">
    <property type="protein sequence ID" value="MFC5629727.1"/>
    <property type="molecule type" value="Genomic_DNA"/>
</dbReference>
<evidence type="ECO:0000256" key="2">
    <source>
        <dbReference type="ARBA" id="ARBA00008226"/>
    </source>
</evidence>
<organism evidence="12 13">
    <name type="scientific">Aliibacillus thermotolerans</name>
    <dbReference type="NCBI Taxonomy" id="1834418"/>
    <lineage>
        <taxon>Bacteria</taxon>
        <taxon>Bacillati</taxon>
        <taxon>Bacillota</taxon>
        <taxon>Bacilli</taxon>
        <taxon>Bacillales</taxon>
        <taxon>Bacillaceae</taxon>
        <taxon>Aliibacillus</taxon>
    </lineage>
</organism>
<dbReference type="Pfam" id="PF02092">
    <property type="entry name" value="tRNA_synt_2f"/>
    <property type="match status" value="1"/>
</dbReference>
<dbReference type="PANTHER" id="PTHR30075">
    <property type="entry name" value="GLYCYL-TRNA SYNTHETASE"/>
    <property type="match status" value="1"/>
</dbReference>
<dbReference type="PROSITE" id="PS50861">
    <property type="entry name" value="AA_TRNA_LIGASE_II_GLYAB"/>
    <property type="match status" value="1"/>
</dbReference>
<dbReference type="Proteomes" id="UP001596143">
    <property type="component" value="Unassembled WGS sequence"/>
</dbReference>
<dbReference type="HAMAP" id="MF_00255">
    <property type="entry name" value="Gly_tRNA_synth_beta"/>
    <property type="match status" value="1"/>
</dbReference>
<comment type="catalytic activity">
    <reaction evidence="9 10">
        <text>tRNA(Gly) + glycine + ATP = glycyl-tRNA(Gly) + AMP + diphosphate</text>
        <dbReference type="Rhea" id="RHEA:16013"/>
        <dbReference type="Rhea" id="RHEA-COMP:9664"/>
        <dbReference type="Rhea" id="RHEA-COMP:9683"/>
        <dbReference type="ChEBI" id="CHEBI:30616"/>
        <dbReference type="ChEBI" id="CHEBI:33019"/>
        <dbReference type="ChEBI" id="CHEBI:57305"/>
        <dbReference type="ChEBI" id="CHEBI:78442"/>
        <dbReference type="ChEBI" id="CHEBI:78522"/>
        <dbReference type="ChEBI" id="CHEBI:456215"/>
        <dbReference type="EC" id="6.1.1.14"/>
    </reaction>
</comment>
<gene>
    <name evidence="10 12" type="primary">glyS</name>
    <name evidence="12" type="ORF">ACFPTR_12805</name>
</gene>
<evidence type="ECO:0000259" key="11">
    <source>
        <dbReference type="Pfam" id="PF05746"/>
    </source>
</evidence>
<keyword evidence="4 10" id="KW-0436">Ligase</keyword>
<dbReference type="PANTHER" id="PTHR30075:SF2">
    <property type="entry name" value="GLYCINE--TRNA LIGASE, CHLOROPLASTIC_MITOCHONDRIAL 2"/>
    <property type="match status" value="1"/>
</dbReference>
<keyword evidence="5 10" id="KW-0547">Nucleotide-binding</keyword>
<evidence type="ECO:0000313" key="13">
    <source>
        <dbReference type="Proteomes" id="UP001596143"/>
    </source>
</evidence>
<dbReference type="InterPro" id="IPR015944">
    <property type="entry name" value="Gly-tRNA-synth_bsu"/>
</dbReference>
<name>A0ABW0U8C4_9BACI</name>
<dbReference type="RefSeq" id="WP_270898233.1">
    <property type="nucleotide sequence ID" value="NZ_JBHSPF010000068.1"/>
</dbReference>
<feature type="domain" description="DALR anticodon binding" evidence="11">
    <location>
        <begin position="586"/>
        <end position="684"/>
    </location>
</feature>
<keyword evidence="8 10" id="KW-0030">Aminoacyl-tRNA synthetase</keyword>
<accession>A0ABW0U8C4</accession>
<dbReference type="EC" id="6.1.1.14" evidence="10"/>
<evidence type="ECO:0000256" key="6">
    <source>
        <dbReference type="ARBA" id="ARBA00022840"/>
    </source>
</evidence>
<proteinExistence type="inferred from homology"/>
<dbReference type="SUPFAM" id="SSF109604">
    <property type="entry name" value="HD-domain/PDEase-like"/>
    <property type="match status" value="1"/>
</dbReference>
<evidence type="ECO:0000256" key="8">
    <source>
        <dbReference type="ARBA" id="ARBA00023146"/>
    </source>
</evidence>
<keyword evidence="6 10" id="KW-0067">ATP-binding</keyword>
<dbReference type="InterPro" id="IPR008909">
    <property type="entry name" value="DALR_anticod-bd"/>
</dbReference>
<evidence type="ECO:0000256" key="10">
    <source>
        <dbReference type="HAMAP-Rule" id="MF_00255"/>
    </source>
</evidence>
<comment type="subcellular location">
    <subcellularLocation>
        <location evidence="1 10">Cytoplasm</location>
    </subcellularLocation>
</comment>
<evidence type="ECO:0000256" key="5">
    <source>
        <dbReference type="ARBA" id="ARBA00022741"/>
    </source>
</evidence>
<dbReference type="Pfam" id="PF05746">
    <property type="entry name" value="DALR_1"/>
    <property type="match status" value="1"/>
</dbReference>
<dbReference type="GO" id="GO:0004820">
    <property type="term" value="F:glycine-tRNA ligase activity"/>
    <property type="evidence" value="ECO:0007669"/>
    <property type="project" value="UniProtKB-EC"/>
</dbReference>